<evidence type="ECO:0000256" key="1">
    <source>
        <dbReference type="SAM" id="Phobius"/>
    </source>
</evidence>
<organism evidence="3 4">
    <name type="scientific">Luteolibacter yonseiensis</name>
    <dbReference type="NCBI Taxonomy" id="1144680"/>
    <lineage>
        <taxon>Bacteria</taxon>
        <taxon>Pseudomonadati</taxon>
        <taxon>Verrucomicrobiota</taxon>
        <taxon>Verrucomicrobiia</taxon>
        <taxon>Verrucomicrobiales</taxon>
        <taxon>Verrucomicrobiaceae</taxon>
        <taxon>Luteolibacter</taxon>
    </lineage>
</organism>
<comment type="caution">
    <text evidence="3">The sequence shown here is derived from an EMBL/GenBank/DDBJ whole genome shotgun (WGS) entry which is preliminary data.</text>
</comment>
<feature type="transmembrane region" description="Helical" evidence="1">
    <location>
        <begin position="65"/>
        <end position="85"/>
    </location>
</feature>
<keyword evidence="3" id="KW-0418">Kinase</keyword>
<keyword evidence="3" id="KW-0808">Transferase</keyword>
<dbReference type="GO" id="GO:0000155">
    <property type="term" value="F:phosphorelay sensor kinase activity"/>
    <property type="evidence" value="ECO:0007669"/>
    <property type="project" value="InterPro"/>
</dbReference>
<dbReference type="GO" id="GO:0016020">
    <property type="term" value="C:membrane"/>
    <property type="evidence" value="ECO:0007669"/>
    <property type="project" value="InterPro"/>
</dbReference>
<evidence type="ECO:0000313" key="3">
    <source>
        <dbReference type="EMBL" id="MBK1814018.1"/>
    </source>
</evidence>
<protein>
    <submittedName>
        <fullName evidence="3">Histidine kinase</fullName>
    </submittedName>
</protein>
<feature type="domain" description="Signal transduction histidine kinase internal region" evidence="2">
    <location>
        <begin position="194"/>
        <end position="272"/>
    </location>
</feature>
<sequence>MNATSTATSPYVPLLGGPQYAALQAGFWLLVAGLMSIAILTDPPTTIMNEFDPTTRMIILNKLEIIKPSLWLGNVVLPLTGLFLTHVQHRVSTRLSWADLPLRRLVQYALASCLLLSGCGYVIVKTITCVSNRWWLKNDIQDGGFEYSLGDGSVPGFFVICTWMVIYYSLQAFTRLARMELMQLRQEAAIKDSRLDVIATQMNPHFLFNCLNTVRGLIEENPAGARDAVTHLAHVLRASLSSTRKRLVPLGEELETVYAHLMLESARHGSRLTLTSEADPAAATACIPPLLLQTLVENAVKHGVGTHPGPGFVHYSLRMDGGTLKITVRNSGNLAAGWDLPDKNGLGLIHTRERLALLYPGNASLSISEADGVVTVRADIPQQPSEPIPLS</sequence>
<feature type="transmembrane region" description="Helical" evidence="1">
    <location>
        <begin position="20"/>
        <end position="40"/>
    </location>
</feature>
<dbReference type="Gene3D" id="3.30.565.10">
    <property type="entry name" value="Histidine kinase-like ATPase, C-terminal domain"/>
    <property type="match status" value="1"/>
</dbReference>
<keyword evidence="1" id="KW-0812">Transmembrane</keyword>
<feature type="transmembrane region" description="Helical" evidence="1">
    <location>
        <begin position="105"/>
        <end position="124"/>
    </location>
</feature>
<dbReference type="Proteomes" id="UP000600139">
    <property type="component" value="Unassembled WGS sequence"/>
</dbReference>
<feature type="transmembrane region" description="Helical" evidence="1">
    <location>
        <begin position="145"/>
        <end position="170"/>
    </location>
</feature>
<dbReference type="Pfam" id="PF06580">
    <property type="entry name" value="His_kinase"/>
    <property type="match status" value="1"/>
</dbReference>
<dbReference type="InterPro" id="IPR010559">
    <property type="entry name" value="Sig_transdc_His_kin_internal"/>
</dbReference>
<dbReference type="PANTHER" id="PTHR34220:SF7">
    <property type="entry name" value="SENSOR HISTIDINE KINASE YPDA"/>
    <property type="match status" value="1"/>
</dbReference>
<dbReference type="EMBL" id="JAENIK010000001">
    <property type="protein sequence ID" value="MBK1814018.1"/>
    <property type="molecule type" value="Genomic_DNA"/>
</dbReference>
<dbReference type="InterPro" id="IPR050640">
    <property type="entry name" value="Bact_2-comp_sensor_kinase"/>
</dbReference>
<dbReference type="InterPro" id="IPR036890">
    <property type="entry name" value="HATPase_C_sf"/>
</dbReference>
<dbReference type="AlphaFoldDB" id="A0A934R0Q4"/>
<keyword evidence="1" id="KW-0472">Membrane</keyword>
<dbReference type="PANTHER" id="PTHR34220">
    <property type="entry name" value="SENSOR HISTIDINE KINASE YPDA"/>
    <property type="match status" value="1"/>
</dbReference>
<evidence type="ECO:0000313" key="4">
    <source>
        <dbReference type="Proteomes" id="UP000600139"/>
    </source>
</evidence>
<dbReference type="RefSeq" id="WP_200348984.1">
    <property type="nucleotide sequence ID" value="NZ_BAABHZ010000005.1"/>
</dbReference>
<dbReference type="SUPFAM" id="SSF55874">
    <property type="entry name" value="ATPase domain of HSP90 chaperone/DNA topoisomerase II/histidine kinase"/>
    <property type="match status" value="1"/>
</dbReference>
<accession>A0A934R0Q4</accession>
<name>A0A934R0Q4_9BACT</name>
<reference evidence="3" key="1">
    <citation type="submission" date="2021-01" db="EMBL/GenBank/DDBJ databases">
        <title>Modified the classification status of verrucomicrobia.</title>
        <authorList>
            <person name="Feng X."/>
        </authorList>
    </citation>
    <scope>NUCLEOTIDE SEQUENCE</scope>
    <source>
        <strain evidence="3">JCM 18052</strain>
    </source>
</reference>
<evidence type="ECO:0000259" key="2">
    <source>
        <dbReference type="Pfam" id="PF06580"/>
    </source>
</evidence>
<keyword evidence="4" id="KW-1185">Reference proteome</keyword>
<proteinExistence type="predicted"/>
<gene>
    <name evidence="3" type="ORF">JIN84_00155</name>
</gene>
<keyword evidence="1" id="KW-1133">Transmembrane helix</keyword>